<dbReference type="EMBL" id="JAOCBV010000001">
    <property type="protein sequence ID" value="MDH0756002.1"/>
    <property type="molecule type" value="Genomic_DNA"/>
</dbReference>
<evidence type="ECO:0000313" key="3">
    <source>
        <dbReference type="Proteomes" id="UP001160152"/>
    </source>
</evidence>
<feature type="domain" description="DUF6957" evidence="1">
    <location>
        <begin position="21"/>
        <end position="128"/>
    </location>
</feature>
<reference evidence="2 3" key="1">
    <citation type="submission" date="2022-09" db="EMBL/GenBank/DDBJ databases">
        <title>Intensive care unit water sources are persistently colonized with multi-drug resistant bacteria and are the site of extensive horizontal gene transfer of antibiotic resistance genes.</title>
        <authorList>
            <person name="Diorio-Toth L."/>
        </authorList>
    </citation>
    <scope>NUCLEOTIDE SEQUENCE [LARGE SCALE GENOMIC DNA]</scope>
    <source>
        <strain evidence="2 3">GD03901</strain>
    </source>
</reference>
<gene>
    <name evidence="2" type="ORF">N5C70_04450</name>
</gene>
<protein>
    <recommendedName>
        <fullName evidence="1">DUF6957 domain-containing protein</fullName>
    </recommendedName>
</protein>
<proteinExistence type="predicted"/>
<dbReference type="AlphaFoldDB" id="A0ABD4Y942"/>
<evidence type="ECO:0000259" key="1">
    <source>
        <dbReference type="Pfam" id="PF22275"/>
    </source>
</evidence>
<organism evidence="2 3">
    <name type="scientific">Pseudomonas juntendi</name>
    <dbReference type="NCBI Taxonomy" id="2666183"/>
    <lineage>
        <taxon>Bacteria</taxon>
        <taxon>Pseudomonadati</taxon>
        <taxon>Pseudomonadota</taxon>
        <taxon>Gammaproteobacteria</taxon>
        <taxon>Pseudomonadales</taxon>
        <taxon>Pseudomonadaceae</taxon>
        <taxon>Pseudomonas</taxon>
    </lineage>
</organism>
<comment type="caution">
    <text evidence="2">The sequence shown here is derived from an EMBL/GenBank/DDBJ whole genome shotgun (WGS) entry which is preliminary data.</text>
</comment>
<evidence type="ECO:0000313" key="2">
    <source>
        <dbReference type="EMBL" id="MDH0756002.1"/>
    </source>
</evidence>
<dbReference type="RefSeq" id="WP_023662632.1">
    <property type="nucleotide sequence ID" value="NZ_JALKHF010000042.1"/>
</dbReference>
<accession>A0ABD4Y942</accession>
<dbReference type="Pfam" id="PF22275">
    <property type="entry name" value="DUF6957"/>
    <property type="match status" value="1"/>
</dbReference>
<sequence length="131" mass="14623">MAASLDEIMSFLYGPGDLVEGWAGNAADLVHAAQQRFPGKPFCLIKRWILIDVVANEGELSPAEIPPMVIFAHEVVQDSRRRFDPGHWVRTTYAVSLPDRSMFETRSTVYLLLGDGYRKGATLDVVFSQHS</sequence>
<dbReference type="InterPro" id="IPR054232">
    <property type="entry name" value="DUF6957"/>
</dbReference>
<dbReference type="Proteomes" id="UP001160152">
    <property type="component" value="Unassembled WGS sequence"/>
</dbReference>
<name>A0ABD4Y942_9PSED</name>